<gene>
    <name evidence="3" type="ORF">CQ12_32165</name>
</gene>
<dbReference type="InterPro" id="IPR005835">
    <property type="entry name" value="NTP_transferase_dom"/>
</dbReference>
<dbReference type="AlphaFoldDB" id="A0A0R3LNQ4"/>
<dbReference type="InterPro" id="IPR046342">
    <property type="entry name" value="CBS_dom_sf"/>
</dbReference>
<dbReference type="InterPro" id="IPR029044">
    <property type="entry name" value="Nucleotide-diphossugar_trans"/>
</dbReference>
<name>A0A0R3LNQ4_9BRAD</name>
<evidence type="ECO:0000313" key="3">
    <source>
        <dbReference type="EMBL" id="KRR06774.1"/>
    </source>
</evidence>
<evidence type="ECO:0000256" key="1">
    <source>
        <dbReference type="PROSITE-ProRule" id="PRU00703"/>
    </source>
</evidence>
<keyword evidence="4" id="KW-1185">Reference proteome</keyword>
<sequence>MKEIFVVSEDTPLIETLRRIDQGHLQLAVVERDGRIIGTVTDGDVRRALLGGVGLDASVDLVMNRTPITAPVGISNPAALNLMRKHSIHQLPIVDAEGRVVEVKLIDDLALAQQSDHWVVLMAGGLGSRLKPLTDDVPKPLIRVGDKPILETVLGGFVKAGFGKFFISVNYKADMIREHFGDGSAWGVEINYLQENARLGTAGALSLLPERPAQPFFVMNGDLLTTVNFEQLLKYHREHQAFSTVCVREHSVTVPFGVIDFDDHRLLGIREKPTQKFFVNAGVYLLDPGVLDYLDANEAVDMPALIERTIATGKPSVVFPLREYWIDVGRLDDLQRASDEFQRIFG</sequence>
<dbReference type="SUPFAM" id="SSF53448">
    <property type="entry name" value="Nucleotide-diphospho-sugar transferases"/>
    <property type="match status" value="1"/>
</dbReference>
<proteinExistence type="predicted"/>
<dbReference type="InterPro" id="IPR050486">
    <property type="entry name" value="Mannose-1P_guanyltransferase"/>
</dbReference>
<dbReference type="Gene3D" id="3.10.580.10">
    <property type="entry name" value="CBS-domain"/>
    <property type="match status" value="1"/>
</dbReference>
<dbReference type="STRING" id="280332.CQ12_32165"/>
<dbReference type="Pfam" id="PF00483">
    <property type="entry name" value="NTP_transferase"/>
    <property type="match status" value="1"/>
</dbReference>
<organism evidence="3 4">
    <name type="scientific">Bradyrhizobium jicamae</name>
    <dbReference type="NCBI Taxonomy" id="280332"/>
    <lineage>
        <taxon>Bacteria</taxon>
        <taxon>Pseudomonadati</taxon>
        <taxon>Pseudomonadota</taxon>
        <taxon>Alphaproteobacteria</taxon>
        <taxon>Hyphomicrobiales</taxon>
        <taxon>Nitrobacteraceae</taxon>
        <taxon>Bradyrhizobium</taxon>
    </lineage>
</organism>
<dbReference type="InterPro" id="IPR000644">
    <property type="entry name" value="CBS_dom"/>
</dbReference>
<dbReference type="CDD" id="cd04607">
    <property type="entry name" value="CBS_pair_NTP_transferase_assoc"/>
    <property type="match status" value="1"/>
</dbReference>
<evidence type="ECO:0000259" key="2">
    <source>
        <dbReference type="PROSITE" id="PS51371"/>
    </source>
</evidence>
<dbReference type="SUPFAM" id="SSF54631">
    <property type="entry name" value="CBS-domain pair"/>
    <property type="match status" value="1"/>
</dbReference>
<feature type="domain" description="CBS" evidence="2">
    <location>
        <begin position="1"/>
        <end position="57"/>
    </location>
</feature>
<dbReference type="EMBL" id="LLXZ01000108">
    <property type="protein sequence ID" value="KRR06774.1"/>
    <property type="molecule type" value="Genomic_DNA"/>
</dbReference>
<dbReference type="Proteomes" id="UP000050863">
    <property type="component" value="Unassembled WGS sequence"/>
</dbReference>
<keyword evidence="1" id="KW-0129">CBS domain</keyword>
<feature type="domain" description="CBS" evidence="2">
    <location>
        <begin position="63"/>
        <end position="119"/>
    </location>
</feature>
<comment type="caution">
    <text evidence="3">The sequence shown here is derived from an EMBL/GenBank/DDBJ whole genome shotgun (WGS) entry which is preliminary data.</text>
</comment>
<dbReference type="SMART" id="SM00116">
    <property type="entry name" value="CBS"/>
    <property type="match status" value="2"/>
</dbReference>
<dbReference type="Gene3D" id="3.90.550.10">
    <property type="entry name" value="Spore Coat Polysaccharide Biosynthesis Protein SpsA, Chain A"/>
    <property type="match status" value="1"/>
</dbReference>
<dbReference type="CDD" id="cd06426">
    <property type="entry name" value="NTP_transferase_like_2"/>
    <property type="match status" value="1"/>
</dbReference>
<dbReference type="RefSeq" id="WP_057836597.1">
    <property type="nucleotide sequence ID" value="NZ_LLXZ01000108.1"/>
</dbReference>
<reference evidence="3 4" key="1">
    <citation type="submission" date="2014-03" db="EMBL/GenBank/DDBJ databases">
        <title>Bradyrhizobium valentinum sp. nov., isolated from effective nodules of Lupinus mariae-josephae, a lupine endemic of basic-lime soils in Eastern Spain.</title>
        <authorList>
            <person name="Duran D."/>
            <person name="Rey L."/>
            <person name="Navarro A."/>
            <person name="Busquets A."/>
            <person name="Imperial J."/>
            <person name="Ruiz-Argueso T."/>
        </authorList>
    </citation>
    <scope>NUCLEOTIDE SEQUENCE [LARGE SCALE GENOMIC DNA]</scope>
    <source>
        <strain evidence="3 4">PAC68</strain>
    </source>
</reference>
<evidence type="ECO:0000313" key="4">
    <source>
        <dbReference type="Proteomes" id="UP000050863"/>
    </source>
</evidence>
<dbReference type="Pfam" id="PF00571">
    <property type="entry name" value="CBS"/>
    <property type="match status" value="2"/>
</dbReference>
<accession>A0A0R3LNQ4</accession>
<protein>
    <submittedName>
        <fullName evidence="3">Alcohol dehydrogenase</fullName>
    </submittedName>
</protein>
<dbReference type="OrthoDB" id="9814110at2"/>
<dbReference type="PANTHER" id="PTHR22572">
    <property type="entry name" value="SUGAR-1-PHOSPHATE GUANYL TRANSFERASE"/>
    <property type="match status" value="1"/>
</dbReference>
<dbReference type="PROSITE" id="PS51371">
    <property type="entry name" value="CBS"/>
    <property type="match status" value="2"/>
</dbReference>